<protein>
    <submittedName>
        <fullName evidence="2">Transposase</fullName>
    </submittedName>
</protein>
<dbReference type="AlphaFoldDB" id="A0ABD5UG54"/>
<organism evidence="2 3">
    <name type="scientific">Halorubrum trueperi</name>
    <dbReference type="NCBI Taxonomy" id="2004704"/>
    <lineage>
        <taxon>Archaea</taxon>
        <taxon>Methanobacteriati</taxon>
        <taxon>Methanobacteriota</taxon>
        <taxon>Stenosarchaea group</taxon>
        <taxon>Halobacteria</taxon>
        <taxon>Halobacteriales</taxon>
        <taxon>Haloferacaceae</taxon>
        <taxon>Halorubrum</taxon>
    </lineage>
</organism>
<accession>A0ABD5UG54</accession>
<dbReference type="InterPro" id="IPR012337">
    <property type="entry name" value="RNaseH-like_sf"/>
</dbReference>
<feature type="domain" description="Transposase IS4-like" evidence="1">
    <location>
        <begin position="383"/>
        <end position="523"/>
    </location>
</feature>
<dbReference type="RefSeq" id="WP_379765335.1">
    <property type="nucleotide sequence ID" value="NZ_JBHSXI010000002.1"/>
</dbReference>
<dbReference type="Proteomes" id="UP001596333">
    <property type="component" value="Unassembled WGS sequence"/>
</dbReference>
<name>A0ABD5UG54_9EURY</name>
<evidence type="ECO:0000259" key="1">
    <source>
        <dbReference type="Pfam" id="PF01609"/>
    </source>
</evidence>
<proteinExistence type="predicted"/>
<keyword evidence="3" id="KW-1185">Reference proteome</keyword>
<dbReference type="SUPFAM" id="SSF53098">
    <property type="entry name" value="Ribonuclease H-like"/>
    <property type="match status" value="1"/>
</dbReference>
<gene>
    <name evidence="2" type="ORF">ACFQEY_05080</name>
</gene>
<dbReference type="EMBL" id="JBHSXI010000002">
    <property type="protein sequence ID" value="MFC6888419.1"/>
    <property type="molecule type" value="Genomic_DNA"/>
</dbReference>
<sequence>MTEEHRVVAALAEQADDLCHIHDHATRVIKHLDIPSDTFSDYEQSGDADFPLKGVVKLFLYKELNGFSQAETARRLRGAAYVYTRFNLPRPITQAGISHNWRNRLTRSDRSLIEDAADRIRKVCYEHDVIDQGYEPALEPADIHSSDIEEEKIMDAVERATTLGFTEFQDPRASNTSYALQAYFERQGYLNLADAGTTTKSRRFARLSNRDSVPAGSSHNRTMKKVADPDPETDLWDYIDGTGRSEWRLIRDEVLPAFHAGVENILDEIAGRDRSGVREPVNAAIDITTWPYWASPFRDEEDVEWWEEPVEVEYSDGSTREVYPREDYPVMVSGVKESHQRAYKFATLTIVPENTPIVLAIEPVRDKRAWESDDADTRTRGELVDRLLEQAEQHVDINKVFADREFDSHEVRHVVDQHDAFYVVGKKKQAEADREAIEKTIEHDVADVSVEQGWLEYDGERHPMSFIYMPKDTAKDNEEYIEGDYVIFTVNAHVSPDRGLGLTQQYRRRWTIENEYKSIKKHFIPMSASDDYRNRFLYFVIGVLLYNVWRLANFLLRDEVDVDLGEDPPILAGEIVELVGFCLFDPGG</sequence>
<comment type="caution">
    <text evidence="2">The sequence shown here is derived from an EMBL/GenBank/DDBJ whole genome shotgun (WGS) entry which is preliminary data.</text>
</comment>
<evidence type="ECO:0000313" key="2">
    <source>
        <dbReference type="EMBL" id="MFC6888419.1"/>
    </source>
</evidence>
<evidence type="ECO:0000313" key="3">
    <source>
        <dbReference type="Proteomes" id="UP001596333"/>
    </source>
</evidence>
<reference evidence="2 3" key="1">
    <citation type="journal article" date="2019" name="Int. J. Syst. Evol. Microbiol.">
        <title>The Global Catalogue of Microorganisms (GCM) 10K type strain sequencing project: providing services to taxonomists for standard genome sequencing and annotation.</title>
        <authorList>
            <consortium name="The Broad Institute Genomics Platform"/>
            <consortium name="The Broad Institute Genome Sequencing Center for Infectious Disease"/>
            <person name="Wu L."/>
            <person name="Ma J."/>
        </authorList>
    </citation>
    <scope>NUCLEOTIDE SEQUENCE [LARGE SCALE GENOMIC DNA]</scope>
    <source>
        <strain evidence="2 3">Y73</strain>
    </source>
</reference>
<dbReference type="InterPro" id="IPR002559">
    <property type="entry name" value="Transposase_11"/>
</dbReference>
<dbReference type="Pfam" id="PF01609">
    <property type="entry name" value="DDE_Tnp_1"/>
    <property type="match status" value="1"/>
</dbReference>